<dbReference type="PANTHER" id="PTHR35936:SF32">
    <property type="entry name" value="MEMBRANE-BOUND LYTIC MUREIN TRANSGLYCOSYLASE F"/>
    <property type="match status" value="1"/>
</dbReference>
<dbReference type="InterPro" id="IPR008258">
    <property type="entry name" value="Transglycosylase_SLT_dom_1"/>
</dbReference>
<comment type="subcellular location">
    <subcellularLocation>
        <location evidence="1">Cell outer membrane</location>
        <topology evidence="1">Peripheral membrane protein</topology>
    </subcellularLocation>
</comment>
<name>A0ABX4I208_9GAMM</name>
<evidence type="ECO:0000256" key="4">
    <source>
        <dbReference type="ARBA" id="ARBA00023237"/>
    </source>
</evidence>
<keyword evidence="4" id="KW-0472">Membrane</keyword>
<evidence type="ECO:0000256" key="2">
    <source>
        <dbReference type="ARBA" id="ARBA00010333"/>
    </source>
</evidence>
<dbReference type="Proteomes" id="UP000218427">
    <property type="component" value="Unassembled WGS sequence"/>
</dbReference>
<dbReference type="CDD" id="cd13403">
    <property type="entry name" value="MLTF-like"/>
    <property type="match status" value="1"/>
</dbReference>
<sequence length="765" mass="84832">MVNVDANTRPGTLLRHWLGAILTILIVAGITACGDTGPDDATSQRRPDSGAGGEDLAEIQKRGVIHFVRFEEDSLGVLPRNQIVSQSNIELARRLAERLGVKANFLVVETPQQAMDMVVSGKADVIADNFGATKERGEILGLTEPLMEDEHVLITGKNGPDISDPDQLQNMEVTVLAGSLPAETIQRFAADNPAANISVRELPLPKLWPLLLNSIDKKEPVIALVPRTGAEALARLRDKIKIGARIGEPVPVVWAVRKDAKKLKTRINNFLTKTLVTEVPDRDSDWESIKESGILRFATHNGPGYLLWKGSLHGLDYELVRRFADENDVELQVIVVPESTDLTEMVESGQVDMAGAVTTITERRRKEGVEFTIPILETSQRVLSHKDSPPINSLRDLDGRKLTLQVNSAFIDTARQLRKQGIDVDIKTAPEEFSFGDIIGAVANGKFDATLEDSNLAEVQSALYPDLVAGVVVSDPLPQGWMVAQGNTSLLQQVNSFLESFLASEENRAMVNNYFKPNPRLLKAAKTRIQPGDPLSPYDELVKKYALEHNLDWRLVVAQMWQESNFDPGAESQVGAQGLMQVMPRTAQEMGFQPPLFDPEDSLQAGTKYLNWVRERLDEELPADERLWFALAAYNAGIGHLRDARALAEQLNLDPDKWFDNVEVAMLKLSEPRYFEKARYGYARGEEPVLYVRNIRDLYRAYTDLASGEVARKKTDDFILTTIFASRPLCDSAPQDWSLIKPAASHLFDAKTEKSILSLACFGSP</sequence>
<dbReference type="Pfam" id="PF01464">
    <property type="entry name" value="SLT"/>
    <property type="match status" value="1"/>
</dbReference>
<dbReference type="Gene3D" id="1.10.530.10">
    <property type="match status" value="1"/>
</dbReference>
<evidence type="ECO:0000256" key="3">
    <source>
        <dbReference type="ARBA" id="ARBA00022729"/>
    </source>
</evidence>
<dbReference type="InterPro" id="IPR001638">
    <property type="entry name" value="Solute-binding_3/MltF_N"/>
</dbReference>
<reference evidence="6" key="1">
    <citation type="submission" date="2017-08" db="EMBL/GenBank/DDBJ databases">
        <title>Microbulbifer marisrubri sp. nov., a halophilic alphaproteobacterium isolated from marine sediment of the Yellow Sea, China.</title>
        <authorList>
            <person name="Zhang G."/>
            <person name="Xiong Q."/>
        </authorList>
    </citation>
    <scope>NUCLEOTIDE SEQUENCE [LARGE SCALE GENOMIC DNA]</scope>
    <source>
        <strain evidence="6">WRN-8</strain>
    </source>
</reference>
<proteinExistence type="inferred from homology"/>
<dbReference type="CDD" id="cd01009">
    <property type="entry name" value="PBP2_YfhD_N"/>
    <property type="match status" value="1"/>
</dbReference>
<dbReference type="RefSeq" id="WP_082679318.1">
    <property type="nucleotide sequence ID" value="NZ_LRFG02000001.1"/>
</dbReference>
<evidence type="ECO:0000256" key="1">
    <source>
        <dbReference type="ARBA" id="ARBA00004339"/>
    </source>
</evidence>
<feature type="domain" description="Solute-binding protein family 3/N-terminal" evidence="5">
    <location>
        <begin position="82"/>
        <end position="290"/>
    </location>
</feature>
<feature type="domain" description="Solute-binding protein family 3/N-terminal" evidence="5">
    <location>
        <begin position="294"/>
        <end position="518"/>
    </location>
</feature>
<evidence type="ECO:0000313" key="6">
    <source>
        <dbReference type="EMBL" id="PCO06371.1"/>
    </source>
</evidence>
<comment type="caution">
    <text evidence="6">The sequence shown here is derived from an EMBL/GenBank/DDBJ whole genome shotgun (WGS) entry which is preliminary data.</text>
</comment>
<dbReference type="SUPFAM" id="SSF53850">
    <property type="entry name" value="Periplasmic binding protein-like II"/>
    <property type="match status" value="2"/>
</dbReference>
<dbReference type="SUPFAM" id="SSF53955">
    <property type="entry name" value="Lysozyme-like"/>
    <property type="match status" value="1"/>
</dbReference>
<protein>
    <recommendedName>
        <fullName evidence="5">Solute-binding protein family 3/N-terminal domain-containing protein</fullName>
    </recommendedName>
</protein>
<evidence type="ECO:0000259" key="5">
    <source>
        <dbReference type="SMART" id="SM00062"/>
    </source>
</evidence>
<dbReference type="Gene3D" id="3.40.190.10">
    <property type="entry name" value="Periplasmic binding protein-like II"/>
    <property type="match status" value="4"/>
</dbReference>
<organism evidence="6 7">
    <name type="scientific">Microbulbifer flavimaris</name>
    <dbReference type="NCBI Taxonomy" id="1781068"/>
    <lineage>
        <taxon>Bacteria</taxon>
        <taxon>Pseudomonadati</taxon>
        <taxon>Pseudomonadota</taxon>
        <taxon>Gammaproteobacteria</taxon>
        <taxon>Cellvibrionales</taxon>
        <taxon>Microbulbiferaceae</taxon>
        <taxon>Microbulbifer</taxon>
    </lineage>
</organism>
<gene>
    <name evidence="6" type="ORF">AWR36_000865</name>
</gene>
<keyword evidence="3" id="KW-0732">Signal</keyword>
<dbReference type="SMART" id="SM00062">
    <property type="entry name" value="PBPb"/>
    <property type="match status" value="2"/>
</dbReference>
<accession>A0ABX4I208</accession>
<keyword evidence="7" id="KW-1185">Reference proteome</keyword>
<evidence type="ECO:0000313" key="7">
    <source>
        <dbReference type="Proteomes" id="UP000218427"/>
    </source>
</evidence>
<dbReference type="InterPro" id="IPR023346">
    <property type="entry name" value="Lysozyme-like_dom_sf"/>
</dbReference>
<comment type="similarity">
    <text evidence="2">Belongs to the bacterial solute-binding protein 3 family.</text>
</comment>
<dbReference type="PANTHER" id="PTHR35936">
    <property type="entry name" value="MEMBRANE-BOUND LYTIC MUREIN TRANSGLYCOSYLASE F"/>
    <property type="match status" value="1"/>
</dbReference>
<dbReference type="EMBL" id="LRFG02000001">
    <property type="protein sequence ID" value="PCO06371.1"/>
    <property type="molecule type" value="Genomic_DNA"/>
</dbReference>
<keyword evidence="4" id="KW-0998">Cell outer membrane</keyword>
<dbReference type="Pfam" id="PF00497">
    <property type="entry name" value="SBP_bac_3"/>
    <property type="match status" value="2"/>
</dbReference>